<dbReference type="PANTHER" id="PTHR34512:SF30">
    <property type="entry name" value="OUTER MEMBRANE PROTEIN ASSEMBLY FACTOR BAMB"/>
    <property type="match status" value="1"/>
</dbReference>
<keyword evidence="1" id="KW-1133">Transmembrane helix</keyword>
<dbReference type="InterPro" id="IPR015943">
    <property type="entry name" value="WD40/YVTN_repeat-like_dom_sf"/>
</dbReference>
<organism evidence="3 4">
    <name type="scientific">Uabimicrobium amorphum</name>
    <dbReference type="NCBI Taxonomy" id="2596890"/>
    <lineage>
        <taxon>Bacteria</taxon>
        <taxon>Pseudomonadati</taxon>
        <taxon>Planctomycetota</taxon>
        <taxon>Candidatus Uabimicrobiia</taxon>
        <taxon>Candidatus Uabimicrobiales</taxon>
        <taxon>Candidatus Uabimicrobiaceae</taxon>
        <taxon>Candidatus Uabimicrobium</taxon>
    </lineage>
</organism>
<evidence type="ECO:0000313" key="3">
    <source>
        <dbReference type="EMBL" id="BBM85132.1"/>
    </source>
</evidence>
<keyword evidence="4" id="KW-1185">Reference proteome</keyword>
<dbReference type="KEGG" id="uam:UABAM_03495"/>
<feature type="transmembrane region" description="Helical" evidence="1">
    <location>
        <begin position="65"/>
        <end position="84"/>
    </location>
</feature>
<gene>
    <name evidence="3" type="ORF">UABAM_03495</name>
</gene>
<name>A0A5S9IPL9_UABAM</name>
<evidence type="ECO:0000313" key="4">
    <source>
        <dbReference type="Proteomes" id="UP000326354"/>
    </source>
</evidence>
<dbReference type="PANTHER" id="PTHR34512">
    <property type="entry name" value="CELL SURFACE PROTEIN"/>
    <property type="match status" value="1"/>
</dbReference>
<evidence type="ECO:0000256" key="1">
    <source>
        <dbReference type="SAM" id="Phobius"/>
    </source>
</evidence>
<protein>
    <submittedName>
        <fullName evidence="3">Alcohol dehydrogenase</fullName>
    </submittedName>
</protein>
<dbReference type="InterPro" id="IPR011047">
    <property type="entry name" value="Quinoprotein_ADH-like_sf"/>
</dbReference>
<evidence type="ECO:0000259" key="2">
    <source>
        <dbReference type="Pfam" id="PF13360"/>
    </source>
</evidence>
<reference evidence="3 4" key="1">
    <citation type="submission" date="2019-08" db="EMBL/GenBank/DDBJ databases">
        <title>Complete genome sequence of Candidatus Uab amorphum.</title>
        <authorList>
            <person name="Shiratori T."/>
            <person name="Suzuki S."/>
            <person name="Kakizawa Y."/>
            <person name="Ishida K."/>
        </authorList>
    </citation>
    <scope>NUCLEOTIDE SEQUENCE [LARGE SCALE GENOMIC DNA]</scope>
    <source>
        <strain evidence="3 4">SRT547</strain>
    </source>
</reference>
<dbReference type="OrthoDB" id="7051554at2"/>
<keyword evidence="1" id="KW-0472">Membrane</keyword>
<dbReference type="Proteomes" id="UP000326354">
    <property type="component" value="Chromosome"/>
</dbReference>
<dbReference type="Gene3D" id="2.130.10.10">
    <property type="entry name" value="YVTN repeat-like/Quinoprotein amine dehydrogenase"/>
    <property type="match status" value="1"/>
</dbReference>
<sequence length="507" mass="56905">MSDQRSVRWWPLWAILVFDLGLVTYLQLFQESLLGFLMMASQILTFLLAFLWLMFLSRLPGKTRLGWLGGILGFIALFFTLFRVKDIDGDLVPTFTWRWSKTEYSSKITRGNTELEQGKIEDYPQYLGRGRDAIVKKIQLERDWKQHPPKLLWERSVGLGWSAFAVKDKLAVTQEQHDDKEMVICYELDTGKIKWAHEDLVRHSSPQGGVGPRSTPTIDGQFVYALGATGILNCLQLDNGSKIWSVDIVKGNNAKIPQWGKSCSPLVIGNNVIVSAGGKENRSLVAYNKETGKFVWGGGTDESSYSSPAIATIHGVQQILMFNRYTVAAHNPDNGSILWEHEWSKRGSANIAQPIVVGSQVLFGASYGIGSKLFDISVADGKFSAKIAWKSKRMKPKFTNMVYRDGYVYGLDSAVLGCIDFKTGKRMWRDGRYGHGQLILVGDLLLIHSESGYLALVEANSKEFKEISQFSTLGEKTWNPPALAGNYLLLRNHRKAVCYELAVKQSR</sequence>
<feature type="transmembrane region" description="Helical" evidence="1">
    <location>
        <begin position="7"/>
        <end position="27"/>
    </location>
</feature>
<dbReference type="AlphaFoldDB" id="A0A5S9IPL9"/>
<accession>A0A5S9IPL9</accession>
<dbReference type="Pfam" id="PF13360">
    <property type="entry name" value="PQQ_2"/>
    <property type="match status" value="1"/>
</dbReference>
<feature type="domain" description="Pyrrolo-quinoline quinone repeat" evidence="2">
    <location>
        <begin position="180"/>
        <end position="428"/>
    </location>
</feature>
<proteinExistence type="predicted"/>
<keyword evidence="1" id="KW-0812">Transmembrane</keyword>
<dbReference type="InterPro" id="IPR002372">
    <property type="entry name" value="PQQ_rpt_dom"/>
</dbReference>
<dbReference type="EMBL" id="AP019860">
    <property type="protein sequence ID" value="BBM85132.1"/>
    <property type="molecule type" value="Genomic_DNA"/>
</dbReference>
<feature type="transmembrane region" description="Helical" evidence="1">
    <location>
        <begin position="33"/>
        <end position="53"/>
    </location>
</feature>
<dbReference type="SUPFAM" id="SSF50998">
    <property type="entry name" value="Quinoprotein alcohol dehydrogenase-like"/>
    <property type="match status" value="1"/>
</dbReference>
<dbReference type="RefSeq" id="WP_151969252.1">
    <property type="nucleotide sequence ID" value="NZ_AP019860.1"/>
</dbReference>